<evidence type="ECO:0000313" key="3">
    <source>
        <dbReference type="EMBL" id="KAG8083715.1"/>
    </source>
</evidence>
<evidence type="ECO:0000259" key="2">
    <source>
        <dbReference type="Pfam" id="PF03732"/>
    </source>
</evidence>
<accession>A0A8J5VVP1</accession>
<protein>
    <recommendedName>
        <fullName evidence="2">Retrotransposon gag domain-containing protein</fullName>
    </recommendedName>
</protein>
<comment type="caution">
    <text evidence="3">The sequence shown here is derived from an EMBL/GenBank/DDBJ whole genome shotgun (WGS) entry which is preliminary data.</text>
</comment>
<evidence type="ECO:0000256" key="1">
    <source>
        <dbReference type="SAM" id="MobiDB-lite"/>
    </source>
</evidence>
<dbReference type="OrthoDB" id="690704at2759"/>
<gene>
    <name evidence="3" type="ORF">GUJ93_ZPchr0016g2527</name>
</gene>
<feature type="domain" description="Retrotransposon gag" evidence="2">
    <location>
        <begin position="146"/>
        <end position="240"/>
    </location>
</feature>
<dbReference type="PANTHER" id="PTHR34482">
    <property type="entry name" value="DNA DAMAGE-INDUCIBLE PROTEIN 1-LIKE"/>
    <property type="match status" value="1"/>
</dbReference>
<dbReference type="Proteomes" id="UP000729402">
    <property type="component" value="Unassembled WGS sequence"/>
</dbReference>
<dbReference type="PANTHER" id="PTHR34482:SF49">
    <property type="entry name" value="RETROTRANSPOSON GAG DOMAIN-CONTAINING PROTEIN"/>
    <property type="match status" value="1"/>
</dbReference>
<keyword evidence="4" id="KW-1185">Reference proteome</keyword>
<feature type="region of interest" description="Disordered" evidence="1">
    <location>
        <begin position="1"/>
        <end position="42"/>
    </location>
</feature>
<proteinExistence type="predicted"/>
<dbReference type="InterPro" id="IPR005162">
    <property type="entry name" value="Retrotrans_gag_dom"/>
</dbReference>
<reference evidence="3" key="1">
    <citation type="journal article" date="2021" name="bioRxiv">
        <title>Whole Genome Assembly and Annotation of Northern Wild Rice, Zizania palustris L., Supports a Whole Genome Duplication in the Zizania Genus.</title>
        <authorList>
            <person name="Haas M."/>
            <person name="Kono T."/>
            <person name="Macchietto M."/>
            <person name="Millas R."/>
            <person name="McGilp L."/>
            <person name="Shao M."/>
            <person name="Duquette J."/>
            <person name="Hirsch C.N."/>
            <person name="Kimball J."/>
        </authorList>
    </citation>
    <scope>NUCLEOTIDE SEQUENCE</scope>
    <source>
        <tissue evidence="3">Fresh leaf tissue</tissue>
    </source>
</reference>
<organism evidence="3 4">
    <name type="scientific">Zizania palustris</name>
    <name type="common">Northern wild rice</name>
    <dbReference type="NCBI Taxonomy" id="103762"/>
    <lineage>
        <taxon>Eukaryota</taxon>
        <taxon>Viridiplantae</taxon>
        <taxon>Streptophyta</taxon>
        <taxon>Embryophyta</taxon>
        <taxon>Tracheophyta</taxon>
        <taxon>Spermatophyta</taxon>
        <taxon>Magnoliopsida</taxon>
        <taxon>Liliopsida</taxon>
        <taxon>Poales</taxon>
        <taxon>Poaceae</taxon>
        <taxon>BOP clade</taxon>
        <taxon>Oryzoideae</taxon>
        <taxon>Oryzeae</taxon>
        <taxon>Zizaniinae</taxon>
        <taxon>Zizania</taxon>
    </lineage>
</organism>
<dbReference type="AlphaFoldDB" id="A0A8J5VVP1"/>
<name>A0A8J5VVP1_ZIZPA</name>
<evidence type="ECO:0000313" key="4">
    <source>
        <dbReference type="Proteomes" id="UP000729402"/>
    </source>
</evidence>
<dbReference type="Pfam" id="PF03732">
    <property type="entry name" value="Retrotrans_gag"/>
    <property type="match status" value="1"/>
</dbReference>
<feature type="compositionally biased region" description="Low complexity" evidence="1">
    <location>
        <begin position="32"/>
        <end position="42"/>
    </location>
</feature>
<feature type="compositionally biased region" description="Basic and acidic residues" evidence="1">
    <location>
        <begin position="21"/>
        <end position="31"/>
    </location>
</feature>
<sequence>MPPKKRGRDQDSGADCSHTAVPDHGDGKPSAEVESSQAESISQAELRTTMREMQEMLRILRQGIPVNHSENANIAPASPIEQVVVNQIPVEVVNSGVTLREWISMRLDSFDGAGSPIQAADWLAYIEMQLDAFEVLPRDKIRYVIQLMKGEAQIWWRGVQSARTVAHGELSWPEFVRQFGRRFYPITFLDRMQIELNNYNQGQKSVAEYEVGFNQIVRFVPHVAHDDTEKARRFRQGLRPFIRHVLGAFVVTDFCTMVEQASGIELQQSHTENIHQTYIVDQHKGQYEKKDNSGSPNYKKSKGQQRRQAYYGGSFQIHPPSTTQFRTMVKLGYGLVCFKCGDPHMQSECSWKGNCSVCGRSGHKNVVCRKNPNSRIKWEPIPITSQVSPFF</sequence>
<dbReference type="EMBL" id="JAAALK010000084">
    <property type="protein sequence ID" value="KAG8083715.1"/>
    <property type="molecule type" value="Genomic_DNA"/>
</dbReference>
<reference evidence="3" key="2">
    <citation type="submission" date="2021-02" db="EMBL/GenBank/DDBJ databases">
        <authorList>
            <person name="Kimball J.A."/>
            <person name="Haas M.W."/>
            <person name="Macchietto M."/>
            <person name="Kono T."/>
            <person name="Duquette J."/>
            <person name="Shao M."/>
        </authorList>
    </citation>
    <scope>NUCLEOTIDE SEQUENCE</scope>
    <source>
        <tissue evidence="3">Fresh leaf tissue</tissue>
    </source>
</reference>